<keyword evidence="7" id="KW-1185">Reference proteome</keyword>
<evidence type="ECO:0000313" key="6">
    <source>
        <dbReference type="EMBL" id="ADP32576.1"/>
    </source>
</evidence>
<dbReference type="SUPFAM" id="SSF46689">
    <property type="entry name" value="Homeodomain-like"/>
    <property type="match status" value="1"/>
</dbReference>
<dbReference type="Pfam" id="PF13305">
    <property type="entry name" value="TetR_C_33"/>
    <property type="match status" value="1"/>
</dbReference>
<dbReference type="RefSeq" id="WP_003325825.1">
    <property type="nucleotide sequence ID" value="NC_014639.1"/>
</dbReference>
<evidence type="ECO:0000256" key="2">
    <source>
        <dbReference type="ARBA" id="ARBA00023125"/>
    </source>
</evidence>
<keyword evidence="2 4" id="KW-0238">DNA-binding</keyword>
<dbReference type="Gene3D" id="1.10.357.10">
    <property type="entry name" value="Tetracycline Repressor, domain 2"/>
    <property type="match status" value="1"/>
</dbReference>
<protein>
    <submittedName>
        <fullName evidence="6">Transcriptional regulator</fullName>
    </submittedName>
</protein>
<evidence type="ECO:0000256" key="3">
    <source>
        <dbReference type="ARBA" id="ARBA00023163"/>
    </source>
</evidence>
<dbReference type="InterPro" id="IPR025996">
    <property type="entry name" value="MT1864/Rv1816-like_C"/>
</dbReference>
<dbReference type="Pfam" id="PF00440">
    <property type="entry name" value="TetR_N"/>
    <property type="match status" value="1"/>
</dbReference>
<sequence>MSPRIGMNLEIIIDAAAELANQKGMKGVTLSTLSKKLNVRPPSLYNHVSGLQGIQVELCVSGLEQLYEQMSSSVRGLTGEKALLALANAYIDFAHSSPGLYEASLLKVSDDRTEELSERIVQLVVQLLIQFGYANEQTAIHAARGLRSMLHGFAVLMRQQAFELSQDISESFLFSIRTFAEGLQKY</sequence>
<dbReference type="SUPFAM" id="SSF48498">
    <property type="entry name" value="Tetracyclin repressor-like, C-terminal domain"/>
    <property type="match status" value="1"/>
</dbReference>
<dbReference type="InterPro" id="IPR001647">
    <property type="entry name" value="HTH_TetR"/>
</dbReference>
<name>A0ABM5LXY9_BACA1</name>
<reference evidence="6 7" key="1">
    <citation type="journal article" date="2011" name="Front. Microbiol.">
        <title>Genomic signatures of strain selection and enhancement in Bacillus atrophaeus var. globigii, a historical biowarfare simulant.</title>
        <authorList>
            <person name="Gibbons H.S."/>
            <person name="Broomall S.M."/>
            <person name="McNew L.A."/>
            <person name="Daligault H."/>
            <person name="Chapman C."/>
            <person name="Bruce D."/>
            <person name="Karavis M."/>
            <person name="Krepps M."/>
            <person name="McGregor P.A."/>
            <person name="Hong C."/>
            <person name="Park K.H."/>
            <person name="Akmal A."/>
            <person name="Feldman A."/>
            <person name="Lin J.S."/>
            <person name="Chang W.E."/>
            <person name="Higgs B.W."/>
            <person name="Demirev P."/>
            <person name="Lindquist J."/>
            <person name="Liem A."/>
            <person name="Fochler E."/>
            <person name="Read T.D."/>
            <person name="Tapia R."/>
            <person name="Johnson S."/>
            <person name="Bishop-Lilly K.A."/>
            <person name="Detter C."/>
            <person name="Han C."/>
            <person name="Sozhamannan S."/>
            <person name="Rosenzweig C.N."/>
            <person name="Skowronski E.W."/>
        </authorList>
    </citation>
    <scope>NUCLEOTIDE SEQUENCE [LARGE SCALE GENOMIC DNA]</scope>
    <source>
        <strain evidence="6 7">1942</strain>
    </source>
</reference>
<dbReference type="Proteomes" id="UP000006867">
    <property type="component" value="Chromosome"/>
</dbReference>
<dbReference type="InterPro" id="IPR036271">
    <property type="entry name" value="Tet_transcr_reg_TetR-rel_C_sf"/>
</dbReference>
<accession>A0ABM5LXY9</accession>
<evidence type="ECO:0000259" key="5">
    <source>
        <dbReference type="PROSITE" id="PS50977"/>
    </source>
</evidence>
<keyword evidence="1" id="KW-0805">Transcription regulation</keyword>
<dbReference type="PROSITE" id="PS50977">
    <property type="entry name" value="HTH_TETR_2"/>
    <property type="match status" value="1"/>
</dbReference>
<feature type="DNA-binding region" description="H-T-H motif" evidence="4">
    <location>
        <begin position="29"/>
        <end position="48"/>
    </location>
</feature>
<evidence type="ECO:0000256" key="4">
    <source>
        <dbReference type="PROSITE-ProRule" id="PRU00335"/>
    </source>
</evidence>
<dbReference type="InterPro" id="IPR009057">
    <property type="entry name" value="Homeodomain-like_sf"/>
</dbReference>
<feature type="domain" description="HTH tetR-type" evidence="5">
    <location>
        <begin position="6"/>
        <end position="66"/>
    </location>
</feature>
<organism evidence="6 7">
    <name type="scientific">Bacillus atrophaeus (strain 1942)</name>
    <dbReference type="NCBI Taxonomy" id="720555"/>
    <lineage>
        <taxon>Bacteria</taxon>
        <taxon>Bacillati</taxon>
        <taxon>Bacillota</taxon>
        <taxon>Bacilli</taxon>
        <taxon>Bacillales</taxon>
        <taxon>Bacillaceae</taxon>
        <taxon>Bacillus</taxon>
    </lineage>
</organism>
<dbReference type="EMBL" id="CP002207">
    <property type="protein sequence ID" value="ADP32576.1"/>
    <property type="molecule type" value="Genomic_DNA"/>
</dbReference>
<evidence type="ECO:0000313" key="7">
    <source>
        <dbReference type="Proteomes" id="UP000006867"/>
    </source>
</evidence>
<dbReference type="Gene3D" id="1.10.10.60">
    <property type="entry name" value="Homeodomain-like"/>
    <property type="match status" value="1"/>
</dbReference>
<keyword evidence="3" id="KW-0804">Transcription</keyword>
<evidence type="ECO:0000256" key="1">
    <source>
        <dbReference type="ARBA" id="ARBA00023015"/>
    </source>
</evidence>
<proteinExistence type="predicted"/>
<gene>
    <name evidence="6" type="ordered locus">BATR1942_08205</name>
</gene>